<organism evidence="1 2">
    <name type="scientific">Armillaria gallica</name>
    <name type="common">Bulbous honey fungus</name>
    <name type="synonym">Armillaria bulbosa</name>
    <dbReference type="NCBI Taxonomy" id="47427"/>
    <lineage>
        <taxon>Eukaryota</taxon>
        <taxon>Fungi</taxon>
        <taxon>Dikarya</taxon>
        <taxon>Basidiomycota</taxon>
        <taxon>Agaricomycotina</taxon>
        <taxon>Agaricomycetes</taxon>
        <taxon>Agaricomycetidae</taxon>
        <taxon>Agaricales</taxon>
        <taxon>Marasmiineae</taxon>
        <taxon>Physalacriaceae</taxon>
        <taxon>Armillaria</taxon>
    </lineage>
</organism>
<gene>
    <name evidence="1" type="ORF">ARMGADRAFT_1007585</name>
</gene>
<dbReference type="InParanoid" id="A0A2H3EEY5"/>
<dbReference type="Proteomes" id="UP000217790">
    <property type="component" value="Unassembled WGS sequence"/>
</dbReference>
<reference evidence="2" key="1">
    <citation type="journal article" date="2017" name="Nat. Ecol. Evol.">
        <title>Genome expansion and lineage-specific genetic innovations in the forest pathogenic fungi Armillaria.</title>
        <authorList>
            <person name="Sipos G."/>
            <person name="Prasanna A.N."/>
            <person name="Walter M.C."/>
            <person name="O'Connor E."/>
            <person name="Balint B."/>
            <person name="Krizsan K."/>
            <person name="Kiss B."/>
            <person name="Hess J."/>
            <person name="Varga T."/>
            <person name="Slot J."/>
            <person name="Riley R."/>
            <person name="Boka B."/>
            <person name="Rigling D."/>
            <person name="Barry K."/>
            <person name="Lee J."/>
            <person name="Mihaltcheva S."/>
            <person name="LaButti K."/>
            <person name="Lipzen A."/>
            <person name="Waldron R."/>
            <person name="Moloney N.M."/>
            <person name="Sperisen C."/>
            <person name="Kredics L."/>
            <person name="Vagvoelgyi C."/>
            <person name="Patrignani A."/>
            <person name="Fitzpatrick D."/>
            <person name="Nagy I."/>
            <person name="Doyle S."/>
            <person name="Anderson J.B."/>
            <person name="Grigoriev I.V."/>
            <person name="Gueldener U."/>
            <person name="Muensterkoetter M."/>
            <person name="Nagy L.G."/>
        </authorList>
    </citation>
    <scope>NUCLEOTIDE SEQUENCE [LARGE SCALE GENOMIC DNA]</scope>
    <source>
        <strain evidence="2">Ar21-2</strain>
    </source>
</reference>
<evidence type="ECO:0000313" key="1">
    <source>
        <dbReference type="EMBL" id="PBK98943.1"/>
    </source>
</evidence>
<sequence length="52" mass="5473">MVSDFHRFSDVSGLGQVFSLNSALPPTPLSTTALSSPVRCPVVNRSGSSRPI</sequence>
<dbReference type="AlphaFoldDB" id="A0A2H3EEY5"/>
<proteinExistence type="predicted"/>
<accession>A0A2H3EEY5</accession>
<name>A0A2H3EEY5_ARMGA</name>
<dbReference type="EMBL" id="KZ293647">
    <property type="protein sequence ID" value="PBK98943.1"/>
    <property type="molecule type" value="Genomic_DNA"/>
</dbReference>
<keyword evidence="2" id="KW-1185">Reference proteome</keyword>
<protein>
    <submittedName>
        <fullName evidence="1">Uncharacterized protein</fullName>
    </submittedName>
</protein>
<evidence type="ECO:0000313" key="2">
    <source>
        <dbReference type="Proteomes" id="UP000217790"/>
    </source>
</evidence>